<dbReference type="Proteomes" id="UP000593846">
    <property type="component" value="Chromosome"/>
</dbReference>
<dbReference type="RefSeq" id="WP_200988881.1">
    <property type="nucleotide sequence ID" value="NZ_CP063311.1"/>
</dbReference>
<evidence type="ECO:0000259" key="1">
    <source>
        <dbReference type="Pfam" id="PF04230"/>
    </source>
</evidence>
<dbReference type="InterPro" id="IPR007345">
    <property type="entry name" value="Polysacch_pyruvyl_Trfase"/>
</dbReference>
<sequence>MSDSSKLSILIIGSYNGQDSFGDKCLARCVAQQIRETCNFSGHQSPKIISHIDGNLETSQGEIPEVEFSTGISLLYWAWNNKLRHLHLPTALQRFMAVITLPVYLMATQVNRRKLQRIKREIRESPLVYFYGGTQLSEQWFWYNFIPLMITAFLCKLYQVPLYFGPQQYGPENNWQRWFLRTTVKYLVRDIRVRNKNCLELLNLSPEKLCYDEVFSCAIRYSVIKDHVPPKNFILVNMRGTNFLRDGESREFEVFLNLLLAVKNQLGLPFKLFQMSGSSFCDDTKLLDFVQSRPEFSDIHLEVLPLVVEEAELIKVASQAYGTISMSFHGCILSMIGGCPSVPVTSGDYYDYKYIDFDKYSGEQGTPLITLGNLDVKQAAATISDYFSKYSPAKTAIARETAAQQIKYWYKTIV</sequence>
<organism evidence="2 3">
    <name type="scientific">Anabaenopsis elenkinii CCIBt3563</name>
    <dbReference type="NCBI Taxonomy" id="2779889"/>
    <lineage>
        <taxon>Bacteria</taxon>
        <taxon>Bacillati</taxon>
        <taxon>Cyanobacteriota</taxon>
        <taxon>Cyanophyceae</taxon>
        <taxon>Nostocales</taxon>
        <taxon>Nodulariaceae</taxon>
        <taxon>Anabaenopsis</taxon>
    </lineage>
</organism>
<dbReference type="KEGG" id="aee:IM676_03135"/>
<dbReference type="EMBL" id="CP063311">
    <property type="protein sequence ID" value="QOV23332.1"/>
    <property type="molecule type" value="Genomic_DNA"/>
</dbReference>
<gene>
    <name evidence="2" type="ORF">IM676_03135</name>
</gene>
<dbReference type="AlphaFoldDB" id="A0A7S6REA0"/>
<dbReference type="GO" id="GO:0016740">
    <property type="term" value="F:transferase activity"/>
    <property type="evidence" value="ECO:0007669"/>
    <property type="project" value="UniProtKB-KW"/>
</dbReference>
<evidence type="ECO:0000313" key="2">
    <source>
        <dbReference type="EMBL" id="QOV23332.1"/>
    </source>
</evidence>
<name>A0A7S6REA0_9CYAN</name>
<evidence type="ECO:0000313" key="3">
    <source>
        <dbReference type="Proteomes" id="UP000593846"/>
    </source>
</evidence>
<protein>
    <submittedName>
        <fullName evidence="2">Polysaccharide pyruvyl transferase family protein</fullName>
    </submittedName>
</protein>
<keyword evidence="2" id="KW-0808">Transferase</keyword>
<dbReference type="Pfam" id="PF04230">
    <property type="entry name" value="PS_pyruv_trans"/>
    <property type="match status" value="1"/>
</dbReference>
<keyword evidence="3" id="KW-1185">Reference proteome</keyword>
<accession>A0A7S6REA0</accession>
<feature type="domain" description="Polysaccharide pyruvyl transferase" evidence="1">
    <location>
        <begin position="118"/>
        <end position="346"/>
    </location>
</feature>
<proteinExistence type="predicted"/>
<reference evidence="3" key="1">
    <citation type="submission" date="2020-10" db="EMBL/GenBank/DDBJ databases">
        <title>Genome-based taxonomic classification of the species Anabaenopsis elenkinii.</title>
        <authorList>
            <person name="Delbaje E."/>
            <person name="Andreote A.P.D."/>
            <person name="Pellegrinetti T.A."/>
            <person name="Cruz R.B."/>
            <person name="Branco L.H.Z."/>
            <person name="Fiore M.F."/>
        </authorList>
    </citation>
    <scope>NUCLEOTIDE SEQUENCE [LARGE SCALE GENOMIC DNA]</scope>
    <source>
        <strain evidence="3">CCIBt3563</strain>
    </source>
</reference>